<name>A0ABQ9JWQ0_9CUCU</name>
<protein>
    <recommendedName>
        <fullName evidence="7">Cuticle protein</fullName>
    </recommendedName>
</protein>
<dbReference type="PANTHER" id="PTHR12236:SF94">
    <property type="entry name" value="CCP84AA-RELATED"/>
    <property type="match status" value="1"/>
</dbReference>
<reference evidence="5" key="1">
    <citation type="journal article" date="2023" name="Insect Mol. Biol.">
        <title>Genome sequencing provides insights into the evolution of gene families encoding plant cell wall-degrading enzymes in longhorned beetles.</title>
        <authorList>
            <person name="Shin N.R."/>
            <person name="Okamura Y."/>
            <person name="Kirsch R."/>
            <person name="Pauchet Y."/>
        </authorList>
    </citation>
    <scope>NUCLEOTIDE SEQUENCE</scope>
    <source>
        <strain evidence="5">MMC_N1</strain>
    </source>
</reference>
<keyword evidence="1 3" id="KW-0193">Cuticle</keyword>
<proteinExistence type="predicted"/>
<feature type="transmembrane region" description="Helical" evidence="4">
    <location>
        <begin position="168"/>
        <end position="193"/>
    </location>
</feature>
<evidence type="ECO:0000256" key="4">
    <source>
        <dbReference type="SAM" id="Phobius"/>
    </source>
</evidence>
<dbReference type="EMBL" id="JAPWTJ010000108">
    <property type="protein sequence ID" value="KAJ8982758.1"/>
    <property type="molecule type" value="Genomic_DNA"/>
</dbReference>
<keyword evidence="2" id="KW-0677">Repeat</keyword>
<dbReference type="InterPro" id="IPR031311">
    <property type="entry name" value="CHIT_BIND_RR_consensus"/>
</dbReference>
<evidence type="ECO:0000256" key="2">
    <source>
        <dbReference type="ARBA" id="ARBA00022737"/>
    </source>
</evidence>
<evidence type="ECO:0000313" key="6">
    <source>
        <dbReference type="Proteomes" id="UP001162164"/>
    </source>
</evidence>
<dbReference type="InterPro" id="IPR051217">
    <property type="entry name" value="Insect_Cuticle_Struc_Prot"/>
</dbReference>
<dbReference type="Pfam" id="PF00379">
    <property type="entry name" value="Chitin_bind_4"/>
    <property type="match status" value="1"/>
</dbReference>
<keyword evidence="6" id="KW-1185">Reference proteome</keyword>
<dbReference type="PRINTS" id="PR00947">
    <property type="entry name" value="CUTICLE"/>
</dbReference>
<accession>A0ABQ9JWQ0</accession>
<evidence type="ECO:0000313" key="5">
    <source>
        <dbReference type="EMBL" id="KAJ8982758.1"/>
    </source>
</evidence>
<organism evidence="5 6">
    <name type="scientific">Molorchus minor</name>
    <dbReference type="NCBI Taxonomy" id="1323400"/>
    <lineage>
        <taxon>Eukaryota</taxon>
        <taxon>Metazoa</taxon>
        <taxon>Ecdysozoa</taxon>
        <taxon>Arthropoda</taxon>
        <taxon>Hexapoda</taxon>
        <taxon>Insecta</taxon>
        <taxon>Pterygota</taxon>
        <taxon>Neoptera</taxon>
        <taxon>Endopterygota</taxon>
        <taxon>Coleoptera</taxon>
        <taxon>Polyphaga</taxon>
        <taxon>Cucujiformia</taxon>
        <taxon>Chrysomeloidea</taxon>
        <taxon>Cerambycidae</taxon>
        <taxon>Lamiinae</taxon>
        <taxon>Monochamini</taxon>
        <taxon>Molorchus</taxon>
    </lineage>
</organism>
<gene>
    <name evidence="5" type="ORF">NQ317_018170</name>
</gene>
<comment type="caution">
    <text evidence="5">The sequence shown here is derived from an EMBL/GenBank/DDBJ whole genome shotgun (WGS) entry which is preliminary data.</text>
</comment>
<keyword evidence="4" id="KW-0812">Transmembrane</keyword>
<sequence>MILARRRSPRALQSTEGYTPEASTLWSHYSMIKASLGVKNNIDTSKTSLLVDTSADINAIKRHGGWKSSSVAESYVENSLTYEKMIAKKILAGKDSEKENQLSISNELKQVDIKNGPVREENFKLALEKQEEKDKNNLLKALLYCLVDKPKLDFKNIDKIDKMAYKHLILLAMVAVAKAGLIAAPAPAIGYAAHLAVPTAVAEDYDPHPQYSYAYEVQDVLTGDSKTKSETRDGDVVRGSYSLVEPDGTLRVVEYTADPINGFNAVVSKHPLGTAALAAAPIGYAAPVAKAILH</sequence>
<evidence type="ECO:0000256" key="3">
    <source>
        <dbReference type="PROSITE-ProRule" id="PRU00497"/>
    </source>
</evidence>
<dbReference type="PROSITE" id="PS51155">
    <property type="entry name" value="CHIT_BIND_RR_2"/>
    <property type="match status" value="1"/>
</dbReference>
<dbReference type="PROSITE" id="PS00233">
    <property type="entry name" value="CHIT_BIND_RR_1"/>
    <property type="match status" value="1"/>
</dbReference>
<keyword evidence="4" id="KW-0472">Membrane</keyword>
<evidence type="ECO:0000256" key="1">
    <source>
        <dbReference type="ARBA" id="ARBA00022460"/>
    </source>
</evidence>
<dbReference type="InterPro" id="IPR000618">
    <property type="entry name" value="Insect_cuticle"/>
</dbReference>
<dbReference type="Proteomes" id="UP001162164">
    <property type="component" value="Unassembled WGS sequence"/>
</dbReference>
<evidence type="ECO:0008006" key="7">
    <source>
        <dbReference type="Google" id="ProtNLM"/>
    </source>
</evidence>
<keyword evidence="4" id="KW-1133">Transmembrane helix</keyword>
<dbReference type="PANTHER" id="PTHR12236">
    <property type="entry name" value="STRUCTURAL CONTITUENT OF CUTICLE"/>
    <property type="match status" value="1"/>
</dbReference>